<accession>A0ABD6EFD1</accession>
<evidence type="ECO:0000313" key="2">
    <source>
        <dbReference type="Proteomes" id="UP001608902"/>
    </source>
</evidence>
<keyword evidence="2" id="KW-1185">Reference proteome</keyword>
<gene>
    <name evidence="1" type="ORF">AB6A40_002086</name>
</gene>
<protein>
    <submittedName>
        <fullName evidence="1">Uncharacterized protein</fullName>
    </submittedName>
</protein>
<dbReference type="AlphaFoldDB" id="A0ABD6EFD1"/>
<dbReference type="EMBL" id="JBGFUD010000874">
    <property type="protein sequence ID" value="MFH4975377.1"/>
    <property type="molecule type" value="Genomic_DNA"/>
</dbReference>
<comment type="caution">
    <text evidence="1">The sequence shown here is derived from an EMBL/GenBank/DDBJ whole genome shotgun (WGS) entry which is preliminary data.</text>
</comment>
<reference evidence="1 2" key="1">
    <citation type="submission" date="2024-08" db="EMBL/GenBank/DDBJ databases">
        <title>Gnathostoma spinigerum genome.</title>
        <authorList>
            <person name="Gonzalez-Bertolin B."/>
            <person name="Monzon S."/>
            <person name="Zaballos A."/>
            <person name="Jimenez P."/>
            <person name="Dekumyoy P."/>
            <person name="Varona S."/>
            <person name="Cuesta I."/>
            <person name="Sumanam S."/>
            <person name="Adisakwattana P."/>
            <person name="Gasser R.B."/>
            <person name="Hernandez-Gonzalez A."/>
            <person name="Young N.D."/>
            <person name="Perteguer M.J."/>
        </authorList>
    </citation>
    <scope>NUCLEOTIDE SEQUENCE [LARGE SCALE GENOMIC DNA]</scope>
    <source>
        <strain evidence="1">AL3</strain>
        <tissue evidence="1">Liver</tissue>
    </source>
</reference>
<dbReference type="Proteomes" id="UP001608902">
    <property type="component" value="Unassembled WGS sequence"/>
</dbReference>
<organism evidence="1 2">
    <name type="scientific">Gnathostoma spinigerum</name>
    <dbReference type="NCBI Taxonomy" id="75299"/>
    <lineage>
        <taxon>Eukaryota</taxon>
        <taxon>Metazoa</taxon>
        <taxon>Ecdysozoa</taxon>
        <taxon>Nematoda</taxon>
        <taxon>Chromadorea</taxon>
        <taxon>Rhabditida</taxon>
        <taxon>Spirurina</taxon>
        <taxon>Gnathostomatomorpha</taxon>
        <taxon>Gnathostomatoidea</taxon>
        <taxon>Gnathostomatidae</taxon>
        <taxon>Gnathostoma</taxon>
    </lineage>
</organism>
<proteinExistence type="predicted"/>
<name>A0ABD6EFD1_9BILA</name>
<sequence length="70" mass="7857">MNVANGCLSRSSSRDFRSDFSTYPLLLVEGRVSHQTRPHSASLQAEEPAPWFGAIPNTVEAEYAKRLCRF</sequence>
<evidence type="ECO:0000313" key="1">
    <source>
        <dbReference type="EMBL" id="MFH4975377.1"/>
    </source>
</evidence>